<accession>A0A5E4Q910</accession>
<dbReference type="AlphaFoldDB" id="A0A5E4Q910"/>
<reference evidence="2 3" key="1">
    <citation type="submission" date="2017-07" db="EMBL/GenBank/DDBJ databases">
        <authorList>
            <person name="Talla V."/>
            <person name="Backstrom N."/>
        </authorList>
    </citation>
    <scope>NUCLEOTIDE SEQUENCE [LARGE SCALE GENOMIC DNA]</scope>
</reference>
<protein>
    <submittedName>
        <fullName evidence="2">Uncharacterized protein</fullName>
    </submittedName>
</protein>
<keyword evidence="1" id="KW-0732">Signal</keyword>
<proteinExistence type="predicted"/>
<evidence type="ECO:0000256" key="1">
    <source>
        <dbReference type="SAM" id="SignalP"/>
    </source>
</evidence>
<dbReference type="EMBL" id="FZQP02001781">
    <property type="protein sequence ID" value="VVC93791.1"/>
    <property type="molecule type" value="Genomic_DNA"/>
</dbReference>
<name>A0A5E4Q910_9NEOP</name>
<sequence length="190" mass="22173">MKNIMFVKFLLIVTANLILFGEITSSKIKYYNIEDDVTIDKLDLSKLIDLITRTKELSNIRRMNRKRNGNDVFNHLKQKIGSKQLKKLLRQDNEGTTVEHHEDEFEGLIEDELKNALSQKYSALMDRPYVEKKGKNDFLVLHADVHDPFVTVVPNAIYYNVEKKCVNWLEDCNLQGLRGRLMQVVNSPYK</sequence>
<dbReference type="Proteomes" id="UP000324832">
    <property type="component" value="Unassembled WGS sequence"/>
</dbReference>
<keyword evidence="3" id="KW-1185">Reference proteome</keyword>
<gene>
    <name evidence="2" type="ORF">LSINAPIS_LOCUS5905</name>
</gene>
<organism evidence="2 3">
    <name type="scientific">Leptidea sinapis</name>
    <dbReference type="NCBI Taxonomy" id="189913"/>
    <lineage>
        <taxon>Eukaryota</taxon>
        <taxon>Metazoa</taxon>
        <taxon>Ecdysozoa</taxon>
        <taxon>Arthropoda</taxon>
        <taxon>Hexapoda</taxon>
        <taxon>Insecta</taxon>
        <taxon>Pterygota</taxon>
        <taxon>Neoptera</taxon>
        <taxon>Endopterygota</taxon>
        <taxon>Lepidoptera</taxon>
        <taxon>Glossata</taxon>
        <taxon>Ditrysia</taxon>
        <taxon>Papilionoidea</taxon>
        <taxon>Pieridae</taxon>
        <taxon>Dismorphiinae</taxon>
        <taxon>Leptidea</taxon>
    </lineage>
</organism>
<evidence type="ECO:0000313" key="3">
    <source>
        <dbReference type="Proteomes" id="UP000324832"/>
    </source>
</evidence>
<evidence type="ECO:0000313" key="2">
    <source>
        <dbReference type="EMBL" id="VVC93791.1"/>
    </source>
</evidence>
<feature type="chain" id="PRO_5022705868" evidence="1">
    <location>
        <begin position="26"/>
        <end position="190"/>
    </location>
</feature>
<feature type="signal peptide" evidence="1">
    <location>
        <begin position="1"/>
        <end position="25"/>
    </location>
</feature>
<dbReference type="OrthoDB" id="7290447at2759"/>